<dbReference type="Pfam" id="PF11316">
    <property type="entry name" value="Rhamno_transf"/>
    <property type="match status" value="1"/>
</dbReference>
<dbReference type="InterPro" id="IPR021466">
    <property type="entry name" value="Put_rhamnosyl_transferase"/>
</dbReference>
<protein>
    <recommendedName>
        <fullName evidence="3">Riboflavin synthase subunit beta</fullName>
    </recommendedName>
</protein>
<gene>
    <name evidence="1" type="ORF">ISM_01880</name>
</gene>
<name>A3SI18_ROSNI</name>
<dbReference type="EMBL" id="AALY01000001">
    <property type="protein sequence ID" value="EAP76999.1"/>
    <property type="molecule type" value="Genomic_DNA"/>
</dbReference>
<organism evidence="1 2">
    <name type="scientific">Roseovarius nubinhibens (strain ATCC BAA-591 / DSM 15170 / ISM)</name>
    <dbReference type="NCBI Taxonomy" id="89187"/>
    <lineage>
        <taxon>Bacteria</taxon>
        <taxon>Pseudomonadati</taxon>
        <taxon>Pseudomonadota</taxon>
        <taxon>Alphaproteobacteria</taxon>
        <taxon>Rhodobacterales</taxon>
        <taxon>Roseobacteraceae</taxon>
        <taxon>Roseovarius</taxon>
    </lineage>
</organism>
<evidence type="ECO:0000313" key="1">
    <source>
        <dbReference type="EMBL" id="EAP76999.1"/>
    </source>
</evidence>
<dbReference type="RefSeq" id="WP_009812402.1">
    <property type="nucleotide sequence ID" value="NZ_CH724156.1"/>
</dbReference>
<dbReference type="OrthoDB" id="9771846at2"/>
<dbReference type="eggNOG" id="ENOG502Z8UP">
    <property type="taxonomic scope" value="Bacteria"/>
</dbReference>
<dbReference type="HOGENOM" id="CLU_089981_0_0_5"/>
<comment type="caution">
    <text evidence="1">The sequence shown here is derived from an EMBL/GenBank/DDBJ whole genome shotgun (WGS) entry which is preliminary data.</text>
</comment>
<dbReference type="STRING" id="89187.ISM_01880"/>
<reference evidence="1 2" key="1">
    <citation type="submission" date="2005-12" db="EMBL/GenBank/DDBJ databases">
        <authorList>
            <person name="Moran M.A."/>
            <person name="Ferriera S."/>
            <person name="Johnson J."/>
            <person name="Kravitz S."/>
            <person name="Halpern A."/>
            <person name="Remington K."/>
            <person name="Beeson K."/>
            <person name="Tran B."/>
            <person name="Rogers Y.-H."/>
            <person name="Friedman R."/>
            <person name="Venter J.C."/>
        </authorList>
    </citation>
    <scope>NUCLEOTIDE SEQUENCE [LARGE SCALE GENOMIC DNA]</scope>
    <source>
        <strain evidence="2">ATCC BAA-591 / DSM 15170 / ISM</strain>
    </source>
</reference>
<sequence>MRVIGVCRFSYPAHGGFRRMHDSLEEREAYLYDDARMALRFWHFESLTLPSLKAQTNPDFTVLVIIGENMPKHWLDRLHQITAPLPQLKIVPTPPIKHRTALELAIKAELGDTDQPSLQFRIDDDDAIGIDFVQQARFALRRSGRFHRETGRMAFDFNNGFSVKLSDTGLAVRAEFGHFLSCGLAVYFPAKDSKTVMNFGHHKLHQVMPMMIQPAPPMYLRSKHDDNDSGDKFQPRNLVPADEAQKELFKTRFNVSEDHIAEVFADLSALRGKS</sequence>
<dbReference type="Proteomes" id="UP000005954">
    <property type="component" value="Unassembled WGS sequence"/>
</dbReference>
<evidence type="ECO:0000313" key="2">
    <source>
        <dbReference type="Proteomes" id="UP000005954"/>
    </source>
</evidence>
<evidence type="ECO:0008006" key="3">
    <source>
        <dbReference type="Google" id="ProtNLM"/>
    </source>
</evidence>
<accession>A3SI18</accession>
<proteinExistence type="predicted"/>
<dbReference type="AlphaFoldDB" id="A3SI18"/>
<keyword evidence="2" id="KW-1185">Reference proteome</keyword>